<evidence type="ECO:0000256" key="7">
    <source>
        <dbReference type="ARBA" id="ARBA00023065"/>
    </source>
</evidence>
<dbReference type="SUPFAM" id="SSF47917">
    <property type="entry name" value="C-terminal domain of alpha and beta subunits of F1 ATP synthase"/>
    <property type="match status" value="1"/>
</dbReference>
<dbReference type="InterPro" id="IPR027417">
    <property type="entry name" value="P-loop_NTPase"/>
</dbReference>
<gene>
    <name evidence="12" type="ORF">NV226_02930</name>
</gene>
<dbReference type="InterPro" id="IPR055190">
    <property type="entry name" value="ATP-synt_VA_C"/>
</dbReference>
<dbReference type="Gene3D" id="3.40.50.300">
    <property type="entry name" value="P-loop containing nucleotide triphosphate hydrolases"/>
    <property type="match status" value="1"/>
</dbReference>
<dbReference type="Pfam" id="PF22919">
    <property type="entry name" value="ATP-synt_VA_C"/>
    <property type="match status" value="1"/>
</dbReference>
<keyword evidence="13" id="KW-1185">Reference proteome</keyword>
<keyword evidence="7" id="KW-0406">Ion transport</keyword>
<dbReference type="NCBIfam" id="NF045934">
    <property type="entry name" value="MSC_0618_beta"/>
    <property type="match status" value="1"/>
</dbReference>
<dbReference type="InterPro" id="IPR003593">
    <property type="entry name" value="AAA+_ATPase"/>
</dbReference>
<evidence type="ECO:0000259" key="11">
    <source>
        <dbReference type="SMART" id="SM00382"/>
    </source>
</evidence>
<evidence type="ECO:0000313" key="12">
    <source>
        <dbReference type="EMBL" id="UVD81653.1"/>
    </source>
</evidence>
<comment type="similarity">
    <text evidence="2">Belongs to the ATPase alpha/beta chains family.</text>
</comment>
<evidence type="ECO:0000256" key="1">
    <source>
        <dbReference type="ARBA" id="ARBA00004370"/>
    </source>
</evidence>
<comment type="subcellular location">
    <subcellularLocation>
        <location evidence="1">Membrane</location>
    </subcellularLocation>
</comment>
<evidence type="ECO:0000256" key="2">
    <source>
        <dbReference type="ARBA" id="ARBA00008936"/>
    </source>
</evidence>
<proteinExistence type="inferred from homology"/>
<dbReference type="SUPFAM" id="SSF52540">
    <property type="entry name" value="P-loop containing nucleoside triphosphate hydrolases"/>
    <property type="match status" value="1"/>
</dbReference>
<dbReference type="InterPro" id="IPR024034">
    <property type="entry name" value="ATPase_F1/V1_b/a_C"/>
</dbReference>
<dbReference type="Gene3D" id="1.10.1140.10">
    <property type="entry name" value="Bovine Mitochondrial F1-atpase, Atp Synthase Beta Chain, Chain D, domain 3"/>
    <property type="match status" value="1"/>
</dbReference>
<keyword evidence="4" id="KW-0547">Nucleotide-binding</keyword>
<keyword evidence="6" id="KW-1278">Translocase</keyword>
<evidence type="ECO:0000256" key="9">
    <source>
        <dbReference type="ARBA" id="ARBA00023196"/>
    </source>
</evidence>
<dbReference type="Proteomes" id="UP001059252">
    <property type="component" value="Chromosome"/>
</dbReference>
<organism evidence="12 13">
    <name type="scientific">Mycoplasma iguanae</name>
    <dbReference type="NCBI Taxonomy" id="292461"/>
    <lineage>
        <taxon>Bacteria</taxon>
        <taxon>Bacillati</taxon>
        <taxon>Mycoplasmatota</taxon>
        <taxon>Mollicutes</taxon>
        <taxon>Mycoplasmataceae</taxon>
        <taxon>Mycoplasma</taxon>
    </lineage>
</organism>
<accession>A0ABY5R825</accession>
<protein>
    <submittedName>
        <fullName evidence="12">F0F1 ATP synthase subunit beta</fullName>
    </submittedName>
</protein>
<keyword evidence="3" id="KW-0813">Transport</keyword>
<dbReference type="SMART" id="SM00382">
    <property type="entry name" value="AAA"/>
    <property type="match status" value="1"/>
</dbReference>
<dbReference type="Pfam" id="PF00006">
    <property type="entry name" value="ATP-synt_ab"/>
    <property type="match status" value="1"/>
</dbReference>
<keyword evidence="9" id="KW-0139">CF(1)</keyword>
<dbReference type="InterPro" id="IPR000194">
    <property type="entry name" value="ATPase_F1/V1/A1_a/bsu_nucl-bd"/>
</dbReference>
<dbReference type="PANTHER" id="PTHR15184:SF71">
    <property type="entry name" value="ATP SYNTHASE SUBUNIT BETA, MITOCHONDRIAL"/>
    <property type="match status" value="1"/>
</dbReference>
<evidence type="ECO:0000256" key="8">
    <source>
        <dbReference type="ARBA" id="ARBA00023136"/>
    </source>
</evidence>
<evidence type="ECO:0000313" key="13">
    <source>
        <dbReference type="Proteomes" id="UP001059252"/>
    </source>
</evidence>
<evidence type="ECO:0000256" key="4">
    <source>
        <dbReference type="ARBA" id="ARBA00022741"/>
    </source>
</evidence>
<feature type="domain" description="AAA+ ATPase" evidence="11">
    <location>
        <begin position="140"/>
        <end position="402"/>
    </location>
</feature>
<name>A0ABY5R825_9MOLU</name>
<evidence type="ECO:0000256" key="3">
    <source>
        <dbReference type="ARBA" id="ARBA00022448"/>
    </source>
</evidence>
<keyword evidence="10" id="KW-0066">ATP synthesis</keyword>
<dbReference type="RefSeq" id="WP_258210827.1">
    <property type="nucleotide sequence ID" value="NZ_CP102734.1"/>
</dbReference>
<sequence length="463" mass="51875">MKGIVHKILSNVIEVKFAKAKEGLLQNNQILESSDKKNTLIIKRIINKETALAILIISQREIRLGDEFINTLKTFSVPVGKESQGNVYDVLGNSLLDKNSPKIKRIPMNSVDVPAKKIDTKFEILETGIKSIDFFIPILKGYKLGIFGGAGVGKTVLMKEIIFNVSKFKSKINSSIFIGSGERSREGLELFSELNESNLMSNTSLYISQMNEHPGSRMSIVPIGITAAEYLRDVEKQNILLFIDNIYRYIQAGNEISASLGKKPSIGGYQSTLDSEVSEVQNRLYANENGSITAFETVFLPMDDITDPSAVSVLNHLDSSLVLSREQIAKNIYPAFDPIASTSNSVNEKIIGKRHFDAILRTKSILQKYKELEDVILILGFDELDKESKIIVRKAMQLQYFFTQNFFTAESFTKEQGVYVKLEDTIESVIRIIEGKYINQSPEIFKSIGSALDLPMDEELEDI</sequence>
<keyword evidence="8" id="KW-0472">Membrane</keyword>
<reference evidence="12" key="1">
    <citation type="submission" date="2022-08" db="EMBL/GenBank/DDBJ databases">
        <title>Complete genome of Mycoplasma iguanae type strain 2327.</title>
        <authorList>
            <person name="Spergser J."/>
        </authorList>
    </citation>
    <scope>NUCLEOTIDE SEQUENCE</scope>
    <source>
        <strain evidence="12">2327</strain>
    </source>
</reference>
<evidence type="ECO:0000256" key="6">
    <source>
        <dbReference type="ARBA" id="ARBA00022967"/>
    </source>
</evidence>
<dbReference type="InterPro" id="IPR050053">
    <property type="entry name" value="ATPase_alpha/beta_chains"/>
</dbReference>
<dbReference type="EMBL" id="CP102734">
    <property type="protein sequence ID" value="UVD81653.1"/>
    <property type="molecule type" value="Genomic_DNA"/>
</dbReference>
<evidence type="ECO:0000256" key="10">
    <source>
        <dbReference type="ARBA" id="ARBA00023310"/>
    </source>
</evidence>
<evidence type="ECO:0000256" key="5">
    <source>
        <dbReference type="ARBA" id="ARBA00022840"/>
    </source>
</evidence>
<dbReference type="PANTHER" id="PTHR15184">
    <property type="entry name" value="ATP SYNTHASE"/>
    <property type="match status" value="1"/>
</dbReference>
<keyword evidence="5" id="KW-0067">ATP-binding</keyword>